<feature type="transmembrane region" description="Helical" evidence="1">
    <location>
        <begin position="41"/>
        <end position="62"/>
    </location>
</feature>
<keyword evidence="1" id="KW-1133">Transmembrane helix</keyword>
<dbReference type="EMBL" id="JAAXLS010000007">
    <property type="protein sequence ID" value="NKQ53915.1"/>
    <property type="molecule type" value="Genomic_DNA"/>
</dbReference>
<name>A0ABX1J6B8_9PSEU</name>
<proteinExistence type="predicted"/>
<sequence length="65" mass="7295">MSVRSPSTKPWFRRLWWFACALLFLVAGGLQTYLAVSMAAWWAWTAAAFFVLIGLGCAVAALRER</sequence>
<keyword evidence="1" id="KW-0472">Membrane</keyword>
<evidence type="ECO:0000313" key="2">
    <source>
        <dbReference type="EMBL" id="NKQ53915.1"/>
    </source>
</evidence>
<comment type="caution">
    <text evidence="2">The sequence shown here is derived from an EMBL/GenBank/DDBJ whole genome shotgun (WGS) entry which is preliminary data.</text>
</comment>
<reference evidence="2 3" key="1">
    <citation type="submission" date="2020-04" db="EMBL/GenBank/DDBJ databases">
        <title>Novel species.</title>
        <authorList>
            <person name="Teo W.F.A."/>
            <person name="Lipun K."/>
            <person name="Srisuk N."/>
            <person name="Duangmal K."/>
        </authorList>
    </citation>
    <scope>NUCLEOTIDE SEQUENCE [LARGE SCALE GENOMIC DNA]</scope>
    <source>
        <strain evidence="2 3">K13G38</strain>
    </source>
</reference>
<gene>
    <name evidence="2" type="ORF">HFP15_13595</name>
</gene>
<dbReference type="Proteomes" id="UP000715441">
    <property type="component" value="Unassembled WGS sequence"/>
</dbReference>
<accession>A0ABX1J6B8</accession>
<dbReference type="RefSeq" id="WP_168515312.1">
    <property type="nucleotide sequence ID" value="NZ_JAAXLS010000007.1"/>
</dbReference>
<keyword evidence="3" id="KW-1185">Reference proteome</keyword>
<evidence type="ECO:0000256" key="1">
    <source>
        <dbReference type="SAM" id="Phobius"/>
    </source>
</evidence>
<evidence type="ECO:0008006" key="4">
    <source>
        <dbReference type="Google" id="ProtNLM"/>
    </source>
</evidence>
<keyword evidence="1" id="KW-0812">Transmembrane</keyword>
<protein>
    <recommendedName>
        <fullName evidence="4">DUF4175 domain-containing protein</fullName>
    </recommendedName>
</protein>
<evidence type="ECO:0000313" key="3">
    <source>
        <dbReference type="Proteomes" id="UP000715441"/>
    </source>
</evidence>
<organism evidence="2 3">
    <name type="scientific">Amycolatopsis acididurans</name>
    <dbReference type="NCBI Taxonomy" id="2724524"/>
    <lineage>
        <taxon>Bacteria</taxon>
        <taxon>Bacillati</taxon>
        <taxon>Actinomycetota</taxon>
        <taxon>Actinomycetes</taxon>
        <taxon>Pseudonocardiales</taxon>
        <taxon>Pseudonocardiaceae</taxon>
        <taxon>Amycolatopsis</taxon>
    </lineage>
</organism>